<evidence type="ECO:0000313" key="3">
    <source>
        <dbReference type="EMBL" id="GAA4797933.1"/>
    </source>
</evidence>
<organism evidence="3 4">
    <name type="scientific">Rothia endophytica</name>
    <dbReference type="NCBI Taxonomy" id="1324766"/>
    <lineage>
        <taxon>Bacteria</taxon>
        <taxon>Bacillati</taxon>
        <taxon>Actinomycetota</taxon>
        <taxon>Actinomycetes</taxon>
        <taxon>Micrococcales</taxon>
        <taxon>Micrococcaceae</taxon>
        <taxon>Rothia</taxon>
    </lineage>
</organism>
<dbReference type="SUPFAM" id="SSF53448">
    <property type="entry name" value="Nucleotide-diphospho-sugar transferases"/>
    <property type="match status" value="1"/>
</dbReference>
<protein>
    <recommendedName>
        <fullName evidence="2">Glycosyltransferase 2-like domain-containing protein</fullName>
    </recommendedName>
</protein>
<accession>A0ABP9BMX8</accession>
<evidence type="ECO:0000259" key="2">
    <source>
        <dbReference type="Pfam" id="PF00535"/>
    </source>
</evidence>
<dbReference type="Proteomes" id="UP001500187">
    <property type="component" value="Unassembled WGS sequence"/>
</dbReference>
<dbReference type="InterPro" id="IPR050834">
    <property type="entry name" value="Glycosyltransf_2"/>
</dbReference>
<dbReference type="RefSeq" id="WP_345446475.1">
    <property type="nucleotide sequence ID" value="NZ_BAABKP010000003.1"/>
</dbReference>
<dbReference type="InterPro" id="IPR029044">
    <property type="entry name" value="Nucleotide-diphossugar_trans"/>
</dbReference>
<dbReference type="InterPro" id="IPR001173">
    <property type="entry name" value="Glyco_trans_2-like"/>
</dbReference>
<proteinExistence type="predicted"/>
<reference evidence="4" key="1">
    <citation type="journal article" date="2019" name="Int. J. Syst. Evol. Microbiol.">
        <title>The Global Catalogue of Microorganisms (GCM) 10K type strain sequencing project: providing services to taxonomists for standard genome sequencing and annotation.</title>
        <authorList>
            <consortium name="The Broad Institute Genomics Platform"/>
            <consortium name="The Broad Institute Genome Sequencing Center for Infectious Disease"/>
            <person name="Wu L."/>
            <person name="Ma J."/>
        </authorList>
    </citation>
    <scope>NUCLEOTIDE SEQUENCE [LARGE SCALE GENOMIC DNA]</scope>
    <source>
        <strain evidence="4">JCM 18541</strain>
    </source>
</reference>
<gene>
    <name evidence="3" type="ORF">GCM10023352_17020</name>
</gene>
<comment type="caution">
    <text evidence="3">The sequence shown here is derived from an EMBL/GenBank/DDBJ whole genome shotgun (WGS) entry which is preliminary data.</text>
</comment>
<feature type="domain" description="Glycosyltransferase 2-like" evidence="2">
    <location>
        <begin position="8"/>
        <end position="135"/>
    </location>
</feature>
<dbReference type="PANTHER" id="PTHR43685">
    <property type="entry name" value="GLYCOSYLTRANSFERASE"/>
    <property type="match status" value="1"/>
</dbReference>
<dbReference type="Pfam" id="PF00535">
    <property type="entry name" value="Glycos_transf_2"/>
    <property type="match status" value="1"/>
</dbReference>
<dbReference type="PANTHER" id="PTHR43685:SF2">
    <property type="entry name" value="GLYCOSYLTRANSFERASE 2-LIKE DOMAIN-CONTAINING PROTEIN"/>
    <property type="match status" value="1"/>
</dbReference>
<feature type="region of interest" description="Disordered" evidence="1">
    <location>
        <begin position="304"/>
        <end position="329"/>
    </location>
</feature>
<keyword evidence="4" id="KW-1185">Reference proteome</keyword>
<name>A0ABP9BMX8_9MICC</name>
<evidence type="ECO:0000313" key="4">
    <source>
        <dbReference type="Proteomes" id="UP001500187"/>
    </source>
</evidence>
<dbReference type="Gene3D" id="3.90.550.10">
    <property type="entry name" value="Spore Coat Polysaccharide Biosynthesis Protein SpsA, Chain A"/>
    <property type="match status" value="1"/>
</dbReference>
<evidence type="ECO:0000256" key="1">
    <source>
        <dbReference type="SAM" id="MobiDB-lite"/>
    </source>
</evidence>
<dbReference type="EMBL" id="BAABKP010000003">
    <property type="protein sequence ID" value="GAA4797933.1"/>
    <property type="molecule type" value="Genomic_DNA"/>
</dbReference>
<dbReference type="CDD" id="cd00761">
    <property type="entry name" value="Glyco_tranf_GTA_type"/>
    <property type="match status" value="1"/>
</dbReference>
<sequence length="329" mass="37166">MNTPSVAIIVRTKDRPVFLARALSNIAEQTFTDYTIALINDGGETEAVDALLAEQPAEFRSKIQALHRPESTGMEAATNAGIHATNSTFIAVHDDDDLWEPTFLETTVRTLVETGAAMSVVRTDEYFERITDDGFEFIDSVPFWGYLEWMSIQDFFRINRAVPISILYRRELHESLGYYNESLPVVGDWEFNIRVASAHEVVFINENLAHWSKRVEATGANANSVYAGQNLHAAYDSKVRAEAIREDLAAGGRPGPYLYQAHLANEVQDAVHRVLEVAERNQYLLGELEQRITELERQNAHLNQQISRRNPRKIARRLTGGFSRRDTGT</sequence>